<dbReference type="EMBL" id="PKPP01003045">
    <property type="protein sequence ID" value="PWA71646.1"/>
    <property type="molecule type" value="Genomic_DNA"/>
</dbReference>
<evidence type="ECO:0000313" key="2">
    <source>
        <dbReference type="Proteomes" id="UP000245207"/>
    </source>
</evidence>
<gene>
    <name evidence="1" type="ORF">CTI12_AA278470</name>
</gene>
<protein>
    <submittedName>
        <fullName evidence="1">F-box/RNI-like/FBD-like domains-containing protein</fullName>
    </submittedName>
</protein>
<comment type="caution">
    <text evidence="1">The sequence shown here is derived from an EMBL/GenBank/DDBJ whole genome shotgun (WGS) entry which is preliminary data.</text>
</comment>
<reference evidence="1 2" key="1">
    <citation type="journal article" date="2018" name="Mol. Plant">
        <title>The genome of Artemisia annua provides insight into the evolution of Asteraceae family and artemisinin biosynthesis.</title>
        <authorList>
            <person name="Shen Q."/>
            <person name="Zhang L."/>
            <person name="Liao Z."/>
            <person name="Wang S."/>
            <person name="Yan T."/>
            <person name="Shi P."/>
            <person name="Liu M."/>
            <person name="Fu X."/>
            <person name="Pan Q."/>
            <person name="Wang Y."/>
            <person name="Lv Z."/>
            <person name="Lu X."/>
            <person name="Zhang F."/>
            <person name="Jiang W."/>
            <person name="Ma Y."/>
            <person name="Chen M."/>
            <person name="Hao X."/>
            <person name="Li L."/>
            <person name="Tang Y."/>
            <person name="Lv G."/>
            <person name="Zhou Y."/>
            <person name="Sun X."/>
            <person name="Brodelius P.E."/>
            <person name="Rose J.K.C."/>
            <person name="Tang K."/>
        </authorList>
    </citation>
    <scope>NUCLEOTIDE SEQUENCE [LARGE SCALE GENOMIC DNA]</scope>
    <source>
        <strain evidence="2">cv. Huhao1</strain>
        <tissue evidence="1">Leaf</tissue>
    </source>
</reference>
<dbReference type="AlphaFoldDB" id="A0A2U1NDS6"/>
<name>A0A2U1NDS6_ARTAN</name>
<accession>A0A2U1NDS6</accession>
<keyword evidence="2" id="KW-1185">Reference proteome</keyword>
<dbReference type="Proteomes" id="UP000245207">
    <property type="component" value="Unassembled WGS sequence"/>
</dbReference>
<evidence type="ECO:0000313" key="1">
    <source>
        <dbReference type="EMBL" id="PWA71646.1"/>
    </source>
</evidence>
<organism evidence="1 2">
    <name type="scientific">Artemisia annua</name>
    <name type="common">Sweet wormwood</name>
    <dbReference type="NCBI Taxonomy" id="35608"/>
    <lineage>
        <taxon>Eukaryota</taxon>
        <taxon>Viridiplantae</taxon>
        <taxon>Streptophyta</taxon>
        <taxon>Embryophyta</taxon>
        <taxon>Tracheophyta</taxon>
        <taxon>Spermatophyta</taxon>
        <taxon>Magnoliopsida</taxon>
        <taxon>eudicotyledons</taxon>
        <taxon>Gunneridae</taxon>
        <taxon>Pentapetalae</taxon>
        <taxon>asterids</taxon>
        <taxon>campanulids</taxon>
        <taxon>Asterales</taxon>
        <taxon>Asteraceae</taxon>
        <taxon>Asteroideae</taxon>
        <taxon>Anthemideae</taxon>
        <taxon>Artemisiinae</taxon>
        <taxon>Artemisia</taxon>
    </lineage>
</organism>
<dbReference type="OrthoDB" id="1298252at2759"/>
<sequence length="104" mass="12375">MRWNPPVEGLLPFPHVQHSFDMRWNPPVEVPTCLRLKMKEIIIKNRETIPQEEFTLIKYLLKQCKNLEKLMINAHKIDHKRRDRDGAQMNTGQGQVLCNILCLW</sequence>
<proteinExistence type="predicted"/>